<dbReference type="NCBIfam" id="TIGR02433">
    <property type="entry name" value="lysidine_TilS_C"/>
    <property type="match status" value="1"/>
</dbReference>
<dbReference type="Pfam" id="PF01171">
    <property type="entry name" value="ATP_bind_3"/>
    <property type="match status" value="1"/>
</dbReference>
<accession>A0A8J7H2J1</accession>
<comment type="similarity">
    <text evidence="8">Belongs to the tRNA(Ile)-lysidine synthase family.</text>
</comment>
<dbReference type="GO" id="GO:0032267">
    <property type="term" value="F:tRNA(Ile)-lysidine synthase activity"/>
    <property type="evidence" value="ECO:0007669"/>
    <property type="project" value="UniProtKB-EC"/>
</dbReference>
<evidence type="ECO:0000256" key="4">
    <source>
        <dbReference type="ARBA" id="ARBA00022694"/>
    </source>
</evidence>
<dbReference type="RefSeq" id="WP_197660965.1">
    <property type="nucleotide sequence ID" value="NZ_JAEAGR010000006.1"/>
</dbReference>
<comment type="catalytic activity">
    <reaction evidence="7 8">
        <text>cytidine(34) in tRNA(Ile2) + L-lysine + ATP = lysidine(34) in tRNA(Ile2) + AMP + diphosphate + H(+)</text>
        <dbReference type="Rhea" id="RHEA:43744"/>
        <dbReference type="Rhea" id="RHEA-COMP:10625"/>
        <dbReference type="Rhea" id="RHEA-COMP:10670"/>
        <dbReference type="ChEBI" id="CHEBI:15378"/>
        <dbReference type="ChEBI" id="CHEBI:30616"/>
        <dbReference type="ChEBI" id="CHEBI:32551"/>
        <dbReference type="ChEBI" id="CHEBI:33019"/>
        <dbReference type="ChEBI" id="CHEBI:82748"/>
        <dbReference type="ChEBI" id="CHEBI:83665"/>
        <dbReference type="ChEBI" id="CHEBI:456215"/>
        <dbReference type="EC" id="6.3.4.19"/>
    </reaction>
</comment>
<keyword evidence="3 8" id="KW-0436">Ligase</keyword>
<evidence type="ECO:0000256" key="5">
    <source>
        <dbReference type="ARBA" id="ARBA00022741"/>
    </source>
</evidence>
<evidence type="ECO:0000256" key="3">
    <source>
        <dbReference type="ARBA" id="ARBA00022598"/>
    </source>
</evidence>
<comment type="caution">
    <text evidence="10">The sequence shown here is derived from an EMBL/GenBank/DDBJ whole genome shotgun (WGS) entry which is preliminary data.</text>
</comment>
<dbReference type="InterPro" id="IPR012094">
    <property type="entry name" value="tRNA_Ile_lys_synt"/>
</dbReference>
<comment type="subcellular location">
    <subcellularLocation>
        <location evidence="1 8">Cytoplasm</location>
    </subcellularLocation>
</comment>
<keyword evidence="6 8" id="KW-0067">ATP-binding</keyword>
<keyword evidence="11" id="KW-1185">Reference proteome</keyword>
<evidence type="ECO:0000256" key="1">
    <source>
        <dbReference type="ARBA" id="ARBA00004496"/>
    </source>
</evidence>
<dbReference type="EC" id="6.3.4.19" evidence="8"/>
<comment type="domain">
    <text evidence="8">The N-terminal region contains the highly conserved SGGXDS motif, predicted to be a P-loop motif involved in ATP binding.</text>
</comment>
<dbReference type="SUPFAM" id="SSF82829">
    <property type="entry name" value="MesJ substrate recognition domain-like"/>
    <property type="match status" value="1"/>
</dbReference>
<dbReference type="AlphaFoldDB" id="A0A8J7H2J1"/>
<organism evidence="10 11">
    <name type="scientific">Mobilitalea sibirica</name>
    <dbReference type="NCBI Taxonomy" id="1462919"/>
    <lineage>
        <taxon>Bacteria</taxon>
        <taxon>Bacillati</taxon>
        <taxon>Bacillota</taxon>
        <taxon>Clostridia</taxon>
        <taxon>Lachnospirales</taxon>
        <taxon>Lachnospiraceae</taxon>
        <taxon>Mobilitalea</taxon>
    </lineage>
</organism>
<evidence type="ECO:0000259" key="9">
    <source>
        <dbReference type="SMART" id="SM00977"/>
    </source>
</evidence>
<dbReference type="GO" id="GO:0005737">
    <property type="term" value="C:cytoplasm"/>
    <property type="evidence" value="ECO:0007669"/>
    <property type="project" value="UniProtKB-SubCell"/>
</dbReference>
<comment type="function">
    <text evidence="8">Ligates lysine onto the cytidine present at position 34 of the AUA codon-specific tRNA(Ile) that contains the anticodon CAU, in an ATP-dependent manner. Cytidine is converted to lysidine, thus changing the amino acid specificity of the tRNA from methionine to isoleucine.</text>
</comment>
<proteinExistence type="inferred from homology"/>
<evidence type="ECO:0000313" key="11">
    <source>
        <dbReference type="Proteomes" id="UP000623269"/>
    </source>
</evidence>
<dbReference type="PANTHER" id="PTHR43033">
    <property type="entry name" value="TRNA(ILE)-LYSIDINE SYNTHASE-RELATED"/>
    <property type="match status" value="1"/>
</dbReference>
<evidence type="ECO:0000256" key="8">
    <source>
        <dbReference type="HAMAP-Rule" id="MF_01161"/>
    </source>
</evidence>
<feature type="domain" description="Lysidine-tRNA(Ile) synthetase C-terminal" evidence="9">
    <location>
        <begin position="396"/>
        <end position="471"/>
    </location>
</feature>
<dbReference type="NCBIfam" id="TIGR02432">
    <property type="entry name" value="lysidine_TilS_N"/>
    <property type="match status" value="1"/>
</dbReference>
<dbReference type="GO" id="GO:0005524">
    <property type="term" value="F:ATP binding"/>
    <property type="evidence" value="ECO:0007669"/>
    <property type="project" value="UniProtKB-UniRule"/>
</dbReference>
<dbReference type="PANTHER" id="PTHR43033:SF1">
    <property type="entry name" value="TRNA(ILE)-LYSIDINE SYNTHASE-RELATED"/>
    <property type="match status" value="1"/>
</dbReference>
<evidence type="ECO:0000256" key="2">
    <source>
        <dbReference type="ARBA" id="ARBA00022490"/>
    </source>
</evidence>
<dbReference type="SUPFAM" id="SSF52402">
    <property type="entry name" value="Adenine nucleotide alpha hydrolases-like"/>
    <property type="match status" value="1"/>
</dbReference>
<evidence type="ECO:0000256" key="7">
    <source>
        <dbReference type="ARBA" id="ARBA00048539"/>
    </source>
</evidence>
<dbReference type="Gene3D" id="3.30.465.60">
    <property type="match status" value="1"/>
</dbReference>
<dbReference type="SMART" id="SM00977">
    <property type="entry name" value="TilS_C"/>
    <property type="match status" value="1"/>
</dbReference>
<dbReference type="InterPro" id="IPR014729">
    <property type="entry name" value="Rossmann-like_a/b/a_fold"/>
</dbReference>
<keyword evidence="5 8" id="KW-0547">Nucleotide-binding</keyword>
<sequence length="482" mass="55841">MINKVSDYLKKYHMIEKGDRLIVGVSGGADSVCLLYVLYEICKNYEAEIIVVHINHGIRGSEADQDEGFVRELCIDLGILYDSYKIDVKKIAKEDKLSEEEAGRKARYQLFYQACQKFVCNKIAIAHNRNDNAETVLFHLFRGSGIKGLTGIDASKEMSCHQDIKIIRPLLCVSRQEIEAYLQRNNISYRIDATNLTDAYSRNKIRNQVITYVTREINSNAVEHIANAATRLSEIERFLDEHIHRCYDELVIEKDKTYSFSVEKMKNEDVVLQRGILFKIMENLNRSLKDIEAKHVEQVRSLYEKQVGKQIHLPYGMVALRGYKDIVLYKDRQELVQARPLNDVVIAKPIEIPGSTLMPQHQLRITTELINNGENVSICKNSCTKWFDYDKIKNAVEIRTRREGDYIQINRLGGRKKLKDYFIDHKIPKAERNNRLLIADGSHIMWIIGDGDRISEQYKVDEHTKTILLMKLIDAKENKNDR</sequence>
<dbReference type="Proteomes" id="UP000623269">
    <property type="component" value="Unassembled WGS sequence"/>
</dbReference>
<dbReference type="SUPFAM" id="SSF56037">
    <property type="entry name" value="PheT/TilS domain"/>
    <property type="match status" value="1"/>
</dbReference>
<keyword evidence="2 8" id="KW-0963">Cytoplasm</keyword>
<dbReference type="GO" id="GO:0006400">
    <property type="term" value="P:tRNA modification"/>
    <property type="evidence" value="ECO:0007669"/>
    <property type="project" value="UniProtKB-UniRule"/>
</dbReference>
<reference evidence="10" key="1">
    <citation type="submission" date="2020-12" db="EMBL/GenBank/DDBJ databases">
        <title>M. sibirica DSM 26468T genome.</title>
        <authorList>
            <person name="Thieme N."/>
            <person name="Rettenmaier R."/>
            <person name="Zverlov V."/>
            <person name="Liebl W."/>
        </authorList>
    </citation>
    <scope>NUCLEOTIDE SEQUENCE</scope>
    <source>
        <strain evidence="10">DSM 26468</strain>
    </source>
</reference>
<dbReference type="InterPro" id="IPR011063">
    <property type="entry name" value="TilS/TtcA_N"/>
</dbReference>
<dbReference type="InterPro" id="IPR012795">
    <property type="entry name" value="tRNA_Ile_lys_synt_N"/>
</dbReference>
<dbReference type="HAMAP" id="MF_01161">
    <property type="entry name" value="tRNA_Ile_lys_synt"/>
    <property type="match status" value="1"/>
</dbReference>
<dbReference type="Pfam" id="PF11734">
    <property type="entry name" value="TilS_C"/>
    <property type="match status" value="1"/>
</dbReference>
<dbReference type="EMBL" id="JAEAGR010000006">
    <property type="protein sequence ID" value="MBH1940740.1"/>
    <property type="molecule type" value="Genomic_DNA"/>
</dbReference>
<feature type="binding site" evidence="8">
    <location>
        <begin position="26"/>
        <end position="31"/>
    </location>
    <ligand>
        <name>ATP</name>
        <dbReference type="ChEBI" id="CHEBI:30616"/>
    </ligand>
</feature>
<dbReference type="CDD" id="cd01992">
    <property type="entry name" value="TilS_N"/>
    <property type="match status" value="1"/>
</dbReference>
<dbReference type="Gene3D" id="3.40.50.620">
    <property type="entry name" value="HUPs"/>
    <property type="match status" value="1"/>
</dbReference>
<evidence type="ECO:0000256" key="6">
    <source>
        <dbReference type="ARBA" id="ARBA00022840"/>
    </source>
</evidence>
<dbReference type="InterPro" id="IPR012796">
    <property type="entry name" value="Lysidine-tRNA-synth_C"/>
</dbReference>
<gene>
    <name evidence="8 10" type="primary">tilS</name>
    <name evidence="10" type="ORF">I5677_07560</name>
</gene>
<protein>
    <recommendedName>
        <fullName evidence="8">tRNA(Ile)-lysidine synthase</fullName>
        <ecNumber evidence="8">6.3.4.19</ecNumber>
    </recommendedName>
    <alternativeName>
        <fullName evidence="8">tRNA(Ile)-2-lysyl-cytidine synthase</fullName>
    </alternativeName>
    <alternativeName>
        <fullName evidence="8">tRNA(Ile)-lysidine synthetase</fullName>
    </alternativeName>
</protein>
<name>A0A8J7H2J1_9FIRM</name>
<evidence type="ECO:0000313" key="10">
    <source>
        <dbReference type="EMBL" id="MBH1940740.1"/>
    </source>
</evidence>
<keyword evidence="4 8" id="KW-0819">tRNA processing</keyword>